<evidence type="ECO:0000313" key="3">
    <source>
        <dbReference type="Proteomes" id="UP001163046"/>
    </source>
</evidence>
<dbReference type="PANTHER" id="PTHR35978">
    <property type="entry name" value="IQ DOMAIN-CONTAINING PROTEIN M"/>
    <property type="match status" value="1"/>
</dbReference>
<feature type="compositionally biased region" description="Polar residues" evidence="1">
    <location>
        <begin position="566"/>
        <end position="589"/>
    </location>
</feature>
<feature type="compositionally biased region" description="Basic and acidic residues" evidence="1">
    <location>
        <begin position="114"/>
        <end position="125"/>
    </location>
</feature>
<accession>A0A9W9YPY5</accession>
<feature type="region of interest" description="Disordered" evidence="1">
    <location>
        <begin position="105"/>
        <end position="192"/>
    </location>
</feature>
<dbReference type="SUPFAM" id="SSF47473">
    <property type="entry name" value="EF-hand"/>
    <property type="match status" value="1"/>
</dbReference>
<feature type="region of interest" description="Disordered" evidence="1">
    <location>
        <begin position="514"/>
        <end position="597"/>
    </location>
</feature>
<feature type="region of interest" description="Disordered" evidence="1">
    <location>
        <begin position="251"/>
        <end position="291"/>
    </location>
</feature>
<dbReference type="InterPro" id="IPR000048">
    <property type="entry name" value="IQ_motif_EF-hand-BS"/>
</dbReference>
<keyword evidence="3" id="KW-1185">Reference proteome</keyword>
<dbReference type="CDD" id="cd23767">
    <property type="entry name" value="IQCD"/>
    <property type="match status" value="1"/>
</dbReference>
<feature type="region of interest" description="Disordered" evidence="1">
    <location>
        <begin position="309"/>
        <end position="352"/>
    </location>
</feature>
<dbReference type="OrthoDB" id="5972310at2759"/>
<dbReference type="PROSITE" id="PS50096">
    <property type="entry name" value="IQ"/>
    <property type="match status" value="3"/>
</dbReference>
<protein>
    <submittedName>
        <fullName evidence="2">Uncharacterized protein</fullName>
    </submittedName>
</protein>
<comment type="caution">
    <text evidence="2">The sequence shown here is derived from an EMBL/GenBank/DDBJ whole genome shotgun (WGS) entry which is preliminary data.</text>
</comment>
<feature type="compositionally biased region" description="Low complexity" evidence="1">
    <location>
        <begin position="253"/>
        <end position="268"/>
    </location>
</feature>
<dbReference type="Proteomes" id="UP001163046">
    <property type="component" value="Unassembled WGS sequence"/>
</dbReference>
<dbReference type="PANTHER" id="PTHR35978:SF1">
    <property type="entry name" value="IQ DOMAIN-CONTAINING PROTEIN M"/>
    <property type="match status" value="1"/>
</dbReference>
<feature type="compositionally biased region" description="Polar residues" evidence="1">
    <location>
        <begin position="515"/>
        <end position="540"/>
    </location>
</feature>
<gene>
    <name evidence="2" type="ORF">OS493_023788</name>
</gene>
<feature type="compositionally biased region" description="Polar residues" evidence="1">
    <location>
        <begin position="824"/>
        <end position="841"/>
    </location>
</feature>
<dbReference type="Gene3D" id="1.20.5.190">
    <property type="match status" value="1"/>
</dbReference>
<feature type="compositionally biased region" description="Low complexity" evidence="1">
    <location>
        <begin position="849"/>
        <end position="886"/>
    </location>
</feature>
<dbReference type="InterPro" id="IPR027417">
    <property type="entry name" value="P-loop_NTPase"/>
</dbReference>
<feature type="region of interest" description="Disordered" evidence="1">
    <location>
        <begin position="807"/>
        <end position="891"/>
    </location>
</feature>
<evidence type="ECO:0000313" key="2">
    <source>
        <dbReference type="EMBL" id="KAJ7357657.1"/>
    </source>
</evidence>
<feature type="region of interest" description="Disordered" evidence="1">
    <location>
        <begin position="1254"/>
        <end position="1314"/>
    </location>
</feature>
<sequence length="1314" mass="150137">MERDLRTLRRSKLMNYSEFRMMTTALEKYYKDVKIAILTGKRDAKDLDMRPYLYDEGDPYDKPFYGTLLKMLSEVATSKYFDKQHEDLMKIYKWYKANKKLITSPPKIPIPSSEKSERNSDGHDSLDEDEEEEELKELTKVPKLHLRPKTAPAVEGRRGARYVTWNEAQQQNGPKRPFSASKPSKHQRELWSKDSLTRSLRISPYGPHPSDSSFMDHDAVPEYIFRPGTAPPVFRNTKGRVSPEKLKSFILRPANSSSAPYSSPVISPLSSPRDSPVPTSRTKSPLSAHFTPDIVKEPSVKLVSGVVKDRTSHPTIEETDTNSEHDDIHPTVNGTEMEKKSTQRATPKDATPSQLEEILKHQKKEEELLEEQHELLQKKLLHDYDHYIKDLGSAQEKQVDVEIVDGDVNVKKSVATQDSRKIVQPSPVGTYDLSAPEIVPSYSIMYSGPSTANGHSRSQSENGHQWSSTGPARHVRHATVPHTYPQEVIKVDAVLGMITPIGVQMEYDRERMNGQKFSSGLRQPTILVPSSGSTKSTVPTPVSEELVSAPVPSQNHSEVENARYSPPQTFYEQDSTSHETSSVRPSSDTSDNKSVELKFKEPELVPERTPRDYTVHFPQDKSQESAATKTYKTSGLVVPDTIRYQWTDDGFGNRTYLKKLKPTSPRGTRKKLHHAQQVTMPTGSRSLDKRTLASLVVVKHLGDTDRRNIDRTSGPQGGKLIMGPDHESTDYAYNLEYLSFCQPVGPRLGECERPSTVNWYLQGEHGLYREPTRNHTQASDDLKHRRTDIRIAKDYSLMVEGHHFGAADEHKQEEERPAWEQKDLSSPSTISLDSGQSSITSRTKDTLRPSSAARSSSPTSTPRKTIPIPTAGRSSRPSSARSTCSGHAHENTSNFSVRDFKHFCWDDEYLLTDDYMRQREAWAAVNIQRIFRGFIARQYLKDLKMSNFERQRKAAVTLQSNFRGFLARKRAMEQNIQAYTPSSRDLEWARKYKQDLRKRGDARKQKNQYALFMQSREAEKHGQQISQVKAHQHIFDVFHPTPEGPTKAQMKAAAITIQRYFRGWFVRRMLEKSKAKALKRTLSFNKFIKGYQALLHRIQKRYGIKEPTTALEFNELMEYVERLNKYEVAFDKFASDGVLQYNDIKEFFKSVGHMPSQKEIDEAIEIVTKMSAKGRALTKAEAVEVLFQIYVPKGTKMNLADVRKSTWLNPLDDGRDIMQLLSKKDLEQTNLMRCLEVVAGAGRRATIYRTYFAQDPLRRPNKPTRNKGRKNRPQNHRAKPSWPSTPRDPRPRPPNHPGLRRGKSRARDDVEKYW</sequence>
<feature type="compositionally biased region" description="Polar residues" evidence="1">
    <location>
        <begin position="449"/>
        <end position="470"/>
    </location>
</feature>
<feature type="compositionally biased region" description="Basic and acidic residues" evidence="1">
    <location>
        <begin position="1305"/>
        <end position="1314"/>
    </location>
</feature>
<dbReference type="InterPro" id="IPR011992">
    <property type="entry name" value="EF-hand-dom_pair"/>
</dbReference>
<feature type="compositionally biased region" description="Acidic residues" evidence="1">
    <location>
        <begin position="126"/>
        <end position="135"/>
    </location>
</feature>
<dbReference type="SMART" id="SM00015">
    <property type="entry name" value="IQ"/>
    <property type="match status" value="3"/>
</dbReference>
<dbReference type="SUPFAM" id="SSF52540">
    <property type="entry name" value="P-loop containing nucleoside triphosphate hydrolases"/>
    <property type="match status" value="1"/>
</dbReference>
<feature type="compositionally biased region" description="Polar residues" evidence="1">
    <location>
        <begin position="269"/>
        <end position="285"/>
    </location>
</feature>
<feature type="region of interest" description="Disordered" evidence="1">
    <location>
        <begin position="449"/>
        <end position="473"/>
    </location>
</feature>
<evidence type="ECO:0000256" key="1">
    <source>
        <dbReference type="SAM" id="MobiDB-lite"/>
    </source>
</evidence>
<feature type="compositionally biased region" description="Basic residues" evidence="1">
    <location>
        <begin position="661"/>
        <end position="674"/>
    </location>
</feature>
<dbReference type="EMBL" id="MU827319">
    <property type="protein sequence ID" value="KAJ7357657.1"/>
    <property type="molecule type" value="Genomic_DNA"/>
</dbReference>
<reference evidence="2" key="1">
    <citation type="submission" date="2023-01" db="EMBL/GenBank/DDBJ databases">
        <title>Genome assembly of the deep-sea coral Lophelia pertusa.</title>
        <authorList>
            <person name="Herrera S."/>
            <person name="Cordes E."/>
        </authorList>
    </citation>
    <scope>NUCLEOTIDE SEQUENCE</scope>
    <source>
        <strain evidence="2">USNM1676648</strain>
        <tissue evidence="2">Polyp</tissue>
    </source>
</reference>
<organism evidence="2 3">
    <name type="scientific">Desmophyllum pertusum</name>
    <dbReference type="NCBI Taxonomy" id="174260"/>
    <lineage>
        <taxon>Eukaryota</taxon>
        <taxon>Metazoa</taxon>
        <taxon>Cnidaria</taxon>
        <taxon>Anthozoa</taxon>
        <taxon>Hexacorallia</taxon>
        <taxon>Scleractinia</taxon>
        <taxon>Caryophylliina</taxon>
        <taxon>Caryophylliidae</taxon>
        <taxon>Desmophyllum</taxon>
    </lineage>
</organism>
<proteinExistence type="predicted"/>
<dbReference type="Pfam" id="PF00612">
    <property type="entry name" value="IQ"/>
    <property type="match status" value="3"/>
</dbReference>
<feature type="compositionally biased region" description="Basic residues" evidence="1">
    <location>
        <begin position="1259"/>
        <end position="1279"/>
    </location>
</feature>
<feature type="compositionally biased region" description="Polar residues" evidence="1">
    <location>
        <begin position="676"/>
        <end position="685"/>
    </location>
</feature>
<name>A0A9W9YPY5_9CNID</name>
<feature type="compositionally biased region" description="Basic and acidic residues" evidence="1">
    <location>
        <begin position="807"/>
        <end position="823"/>
    </location>
</feature>
<feature type="region of interest" description="Disordered" evidence="1">
    <location>
        <begin position="661"/>
        <end position="686"/>
    </location>
</feature>
<feature type="compositionally biased region" description="Basic and acidic residues" evidence="1">
    <location>
        <begin position="309"/>
        <end position="329"/>
    </location>
</feature>